<keyword evidence="7" id="KW-1185">Reference proteome</keyword>
<dbReference type="PANTHER" id="PTHR42988">
    <property type="entry name" value="PHOSPHOHYDROLASE"/>
    <property type="match status" value="1"/>
</dbReference>
<evidence type="ECO:0000313" key="7">
    <source>
        <dbReference type="Proteomes" id="UP000195043"/>
    </source>
</evidence>
<comment type="similarity">
    <text evidence="4">Belongs to the cyclic nucleotide phosphodiesterase class-III family.</text>
</comment>
<dbReference type="InterPro" id="IPR050884">
    <property type="entry name" value="CNP_phosphodiesterase-III"/>
</dbReference>
<evidence type="ECO:0000256" key="2">
    <source>
        <dbReference type="ARBA" id="ARBA00022801"/>
    </source>
</evidence>
<evidence type="ECO:0000256" key="1">
    <source>
        <dbReference type="ARBA" id="ARBA00022723"/>
    </source>
</evidence>
<reference evidence="6 7" key="1">
    <citation type="submission" date="2017-05" db="EMBL/GenBank/DDBJ databases">
        <title>The Genome Sequence of Enterococcus sp. 8G7_MSG3316.</title>
        <authorList>
            <consortium name="The Broad Institute Genomics Platform"/>
            <consortium name="The Broad Institute Genomic Center for Infectious Diseases"/>
            <person name="Earl A."/>
            <person name="Manson A."/>
            <person name="Schwartman J."/>
            <person name="Gilmore M."/>
            <person name="Abouelleil A."/>
            <person name="Cao P."/>
            <person name="Chapman S."/>
            <person name="Cusick C."/>
            <person name="Shea T."/>
            <person name="Young S."/>
            <person name="Neafsey D."/>
            <person name="Nusbaum C."/>
            <person name="Birren B."/>
        </authorList>
    </citation>
    <scope>NUCLEOTIDE SEQUENCE [LARGE SCALE GENOMIC DNA]</scope>
    <source>
        <strain evidence="6 7">8G7_MSG3316</strain>
    </source>
</reference>
<accession>A0A242A9R3</accession>
<sequence>MNILHVSDIHYRQQYSTQTKGYQGMLGQMRNPLIPLTDCIKRAQENRAIDLLIISGDLTEDGSSQDYAYLKQSIQQLIGDVPILVTLGNHDIKEHFRQGWCEESSDASPYNTITDAGSFYIVSFDNSCHGFSDGVIDEAQFSWLEKSLTSCQDKPILFVTHHHLVDDQASTAAWPGAKRLFELLTSVSVCAILCGHTHHAYTGTIKGIPYFTVASMSFVGEDEGDGIVRFEERYGYNLYKIESGKLIYQASENFRPNHVLMRVDMRG</sequence>
<proteinExistence type="inferred from homology"/>
<dbReference type="GO" id="GO:0046872">
    <property type="term" value="F:metal ion binding"/>
    <property type="evidence" value="ECO:0007669"/>
    <property type="project" value="UniProtKB-KW"/>
</dbReference>
<evidence type="ECO:0000256" key="4">
    <source>
        <dbReference type="ARBA" id="ARBA00025742"/>
    </source>
</evidence>
<keyword evidence="3" id="KW-0408">Iron</keyword>
<protein>
    <recommendedName>
        <fullName evidence="5">Calcineurin-like phosphoesterase domain-containing protein</fullName>
    </recommendedName>
</protein>
<dbReference type="Pfam" id="PF00149">
    <property type="entry name" value="Metallophos"/>
    <property type="match status" value="1"/>
</dbReference>
<comment type="caution">
    <text evidence="6">The sequence shown here is derived from an EMBL/GenBank/DDBJ whole genome shotgun (WGS) entry which is preliminary data.</text>
</comment>
<dbReference type="AlphaFoldDB" id="A0A242A9R3"/>
<dbReference type="SUPFAM" id="SSF56300">
    <property type="entry name" value="Metallo-dependent phosphatases"/>
    <property type="match status" value="1"/>
</dbReference>
<evidence type="ECO:0000256" key="3">
    <source>
        <dbReference type="ARBA" id="ARBA00023004"/>
    </source>
</evidence>
<dbReference type="OrthoDB" id="5505563at2"/>
<evidence type="ECO:0000313" key="6">
    <source>
        <dbReference type="EMBL" id="OTN77775.1"/>
    </source>
</evidence>
<dbReference type="STRING" id="1834191.A5886_002876"/>
<dbReference type="InterPro" id="IPR004843">
    <property type="entry name" value="Calcineurin-like_PHP"/>
</dbReference>
<evidence type="ECO:0000259" key="5">
    <source>
        <dbReference type="Pfam" id="PF00149"/>
    </source>
</evidence>
<organism evidence="6 7">
    <name type="scientific">Candidatus Enterococcus testudinis</name>
    <dbReference type="NCBI Taxonomy" id="1834191"/>
    <lineage>
        <taxon>Bacteria</taxon>
        <taxon>Bacillati</taxon>
        <taxon>Bacillota</taxon>
        <taxon>Bacilli</taxon>
        <taxon>Lactobacillales</taxon>
        <taxon>Enterococcaceae</taxon>
        <taxon>Enterococcus</taxon>
    </lineage>
</organism>
<dbReference type="Proteomes" id="UP000195043">
    <property type="component" value="Unassembled WGS sequence"/>
</dbReference>
<dbReference type="GO" id="GO:0016787">
    <property type="term" value="F:hydrolase activity"/>
    <property type="evidence" value="ECO:0007669"/>
    <property type="project" value="UniProtKB-KW"/>
</dbReference>
<keyword evidence="1" id="KW-0479">Metal-binding</keyword>
<dbReference type="PANTHER" id="PTHR42988:SF2">
    <property type="entry name" value="CYCLIC NUCLEOTIDE PHOSPHODIESTERASE CBUA0032-RELATED"/>
    <property type="match status" value="1"/>
</dbReference>
<gene>
    <name evidence="6" type="ORF">A5886_002876</name>
</gene>
<name>A0A242A9R3_9ENTE</name>
<dbReference type="RefSeq" id="WP_086275767.1">
    <property type="nucleotide sequence ID" value="NZ_NGKU01000001.1"/>
</dbReference>
<dbReference type="InterPro" id="IPR029052">
    <property type="entry name" value="Metallo-depent_PP-like"/>
</dbReference>
<keyword evidence="2" id="KW-0378">Hydrolase</keyword>
<dbReference type="Gene3D" id="3.60.21.10">
    <property type="match status" value="1"/>
</dbReference>
<dbReference type="EMBL" id="NGKU01000001">
    <property type="protein sequence ID" value="OTN77775.1"/>
    <property type="molecule type" value="Genomic_DNA"/>
</dbReference>
<feature type="domain" description="Calcineurin-like phosphoesterase" evidence="5">
    <location>
        <begin position="1"/>
        <end position="199"/>
    </location>
</feature>